<feature type="non-terminal residue" evidence="2">
    <location>
        <position position="1"/>
    </location>
</feature>
<dbReference type="InterPro" id="IPR016187">
    <property type="entry name" value="CTDL_fold"/>
</dbReference>
<dbReference type="Gene3D" id="3.90.1580.10">
    <property type="entry name" value="paralog of FGE (formylglycine-generating enzyme)"/>
    <property type="match status" value="2"/>
</dbReference>
<dbReference type="InterPro" id="IPR042095">
    <property type="entry name" value="SUMF_sf"/>
</dbReference>
<dbReference type="AlphaFoldDB" id="A0A382DN03"/>
<proteinExistence type="predicted"/>
<evidence type="ECO:0000313" key="2">
    <source>
        <dbReference type="EMBL" id="SVB39846.1"/>
    </source>
</evidence>
<reference evidence="2" key="1">
    <citation type="submission" date="2018-05" db="EMBL/GenBank/DDBJ databases">
        <authorList>
            <person name="Lanie J.A."/>
            <person name="Ng W.-L."/>
            <person name="Kazmierczak K.M."/>
            <person name="Andrzejewski T.M."/>
            <person name="Davidsen T.M."/>
            <person name="Wayne K.J."/>
            <person name="Tettelin H."/>
            <person name="Glass J.I."/>
            <person name="Rusch D."/>
            <person name="Podicherti R."/>
            <person name="Tsui H.-C.T."/>
            <person name="Winkler M.E."/>
        </authorList>
    </citation>
    <scope>NUCLEOTIDE SEQUENCE</scope>
</reference>
<evidence type="ECO:0000259" key="1">
    <source>
        <dbReference type="Pfam" id="PF03781"/>
    </source>
</evidence>
<name>A0A382DN03_9ZZZZ</name>
<dbReference type="InterPro" id="IPR051043">
    <property type="entry name" value="Sulfatase_Mod_Factor_Kinase"/>
</dbReference>
<dbReference type="Pfam" id="PF03781">
    <property type="entry name" value="FGE-sulfatase"/>
    <property type="match status" value="1"/>
</dbReference>
<feature type="domain" description="Sulfatase-modifying factor enzyme-like" evidence="1">
    <location>
        <begin position="19"/>
        <end position="259"/>
    </location>
</feature>
<gene>
    <name evidence="2" type="ORF">METZ01_LOCUS192700</name>
</gene>
<accession>A0A382DN03</accession>
<dbReference type="EMBL" id="UINC01040244">
    <property type="protein sequence ID" value="SVB39846.1"/>
    <property type="molecule type" value="Genomic_DNA"/>
</dbReference>
<organism evidence="2">
    <name type="scientific">marine metagenome</name>
    <dbReference type="NCBI Taxonomy" id="408172"/>
    <lineage>
        <taxon>unclassified sequences</taxon>
        <taxon>metagenomes</taxon>
        <taxon>ecological metagenomes</taxon>
    </lineage>
</organism>
<dbReference type="PANTHER" id="PTHR23150:SF19">
    <property type="entry name" value="FORMYLGLYCINE-GENERATING ENZYME"/>
    <property type="match status" value="1"/>
</dbReference>
<dbReference type="InterPro" id="IPR005532">
    <property type="entry name" value="SUMF_dom"/>
</dbReference>
<dbReference type="PANTHER" id="PTHR23150">
    <property type="entry name" value="SULFATASE MODIFYING FACTOR 1, 2"/>
    <property type="match status" value="1"/>
</dbReference>
<protein>
    <recommendedName>
        <fullName evidence="1">Sulfatase-modifying factor enzyme-like domain-containing protein</fullName>
    </recommendedName>
</protein>
<dbReference type="GO" id="GO:0120147">
    <property type="term" value="F:formylglycine-generating oxidase activity"/>
    <property type="evidence" value="ECO:0007669"/>
    <property type="project" value="TreeGrafter"/>
</dbReference>
<dbReference type="SUPFAM" id="SSF56436">
    <property type="entry name" value="C-type lectin-like"/>
    <property type="match status" value="1"/>
</dbReference>
<sequence length="293" mass="33140">REGRFAGDQWVDQNGFCFVWCPAGTFTMGDKAFEDAQPVEVTLTKGYWIGKYEMLGDEANLFNAGGQKLGNRYAKFLPPSIGSVDKVSPEMDKWLLYLADKGMAYEGWSYDYPTEAEWEYACRAGTREGYPCAMKDLGKYGNFADRALYDDREIVHYVYANREADDGYGRLFAPVGQYIPNPWGIHDMLGNLAELCCTYYTDQLTAGPDPNFQSLPNPRGSRHRVSRGGSWCSPPEYLHVAFRNAFTGAQTPHIGMRLVLRQGERITRTRTEISKALQAKLDAEKKAKQNQKK</sequence>